<reference evidence="2" key="1">
    <citation type="submission" date="2021-06" db="EMBL/GenBank/DDBJ databases">
        <authorList>
            <person name="Huq M.A."/>
        </authorList>
    </citation>
    <scope>NUCLEOTIDE SEQUENCE</scope>
    <source>
        <strain evidence="2">MAH-26</strain>
    </source>
</reference>
<proteinExistence type="predicted"/>
<evidence type="ECO:0000256" key="1">
    <source>
        <dbReference type="SAM" id="SignalP"/>
    </source>
</evidence>
<protein>
    <submittedName>
        <fullName evidence="2">DUF4197 domain-containing protein</fullName>
    </submittedName>
</protein>
<keyword evidence="1" id="KW-0732">Signal</keyword>
<keyword evidence="3" id="KW-1185">Reference proteome</keyword>
<evidence type="ECO:0000313" key="2">
    <source>
        <dbReference type="EMBL" id="MBV4359605.1"/>
    </source>
</evidence>
<gene>
    <name evidence="2" type="ORF">KTO63_20710</name>
</gene>
<dbReference type="Pfam" id="PF13852">
    <property type="entry name" value="DUF4197"/>
    <property type="match status" value="1"/>
</dbReference>
<evidence type="ECO:0000313" key="3">
    <source>
        <dbReference type="Proteomes" id="UP000812270"/>
    </source>
</evidence>
<organism evidence="2 3">
    <name type="scientific">Pinibacter aurantiacus</name>
    <dbReference type="NCBI Taxonomy" id="2851599"/>
    <lineage>
        <taxon>Bacteria</taxon>
        <taxon>Pseudomonadati</taxon>
        <taxon>Bacteroidota</taxon>
        <taxon>Chitinophagia</taxon>
        <taxon>Chitinophagales</taxon>
        <taxon>Chitinophagaceae</taxon>
        <taxon>Pinibacter</taxon>
    </lineage>
</organism>
<feature type="chain" id="PRO_5039338478" evidence="1">
    <location>
        <begin position="20"/>
        <end position="245"/>
    </location>
</feature>
<accession>A0A9E2SFV8</accession>
<comment type="caution">
    <text evidence="2">The sequence shown here is derived from an EMBL/GenBank/DDBJ whole genome shotgun (WGS) entry which is preliminary data.</text>
</comment>
<dbReference type="Proteomes" id="UP000812270">
    <property type="component" value="Unassembled WGS sequence"/>
</dbReference>
<dbReference type="AlphaFoldDB" id="A0A9E2SFV8"/>
<dbReference type="InterPro" id="IPR025245">
    <property type="entry name" value="DUF4197"/>
</dbReference>
<name>A0A9E2SFV8_9BACT</name>
<dbReference type="EMBL" id="JAHSPG010000015">
    <property type="protein sequence ID" value="MBV4359605.1"/>
    <property type="molecule type" value="Genomic_DNA"/>
</dbReference>
<sequence>MKKLVLLTALSFSYSLNFAQTGGLNGLLKKASSTVSGTNSTSGSSLSTDQIVQGLKEALNVGAQNSTSKLSAADGFFKDAAVKILMPDEAKKVESTLRSMGMGKLVDDAILSVNRAAEDASKTAAPIFLNAVKSMSVKDALGILQGTDTAATSYLRKTTNTDLTASFKPVIEQSLQKTNATKYWSEVFSAYNKVSFKKVDPDLTNYVTTKALNGIFYYVGEEEKKIRTNPTAQVTDILKQVFGKK</sequence>
<dbReference type="RefSeq" id="WP_217793861.1">
    <property type="nucleotide sequence ID" value="NZ_JAHSPG010000015.1"/>
</dbReference>
<feature type="signal peptide" evidence="1">
    <location>
        <begin position="1"/>
        <end position="19"/>
    </location>
</feature>